<dbReference type="PROSITE" id="PS00534">
    <property type="entry name" value="FERROCHELATASE"/>
    <property type="match status" value="1"/>
</dbReference>
<comment type="subcellular location">
    <subcellularLocation>
        <location evidence="7 8">Cytoplasm</location>
    </subcellularLocation>
</comment>
<dbReference type="InterPro" id="IPR001015">
    <property type="entry name" value="Ferrochelatase"/>
</dbReference>
<keyword evidence="3 7" id="KW-0350">Heme biosynthesis</keyword>
<dbReference type="InterPro" id="IPR033644">
    <property type="entry name" value="Ferrochelatase_C"/>
</dbReference>
<dbReference type="EMBL" id="BMKF01000001">
    <property type="protein sequence ID" value="GGB66989.1"/>
    <property type="molecule type" value="Genomic_DNA"/>
</dbReference>
<comment type="pathway">
    <text evidence="7 8">Porphyrin-containing compound metabolism; protoheme biosynthesis; protoheme from protoporphyrin-IX: step 1/1.</text>
</comment>
<dbReference type="CDD" id="cd00419">
    <property type="entry name" value="Ferrochelatase_C"/>
    <property type="match status" value="1"/>
</dbReference>
<keyword evidence="7" id="KW-0479">Metal-binding</keyword>
<dbReference type="EC" id="4.98.1.1" evidence="7 8"/>
<sequence length="349" mass="38769">MPDAASSENASRPPHAPVDHPAIARGRVGVLLVNLGTPDGTDYWSMRRYLSEFLSDRRVIELHPLLWQPILQGPILTFRPSKSGEAYKKVWMEEGSPLLVYTRRQAERLAERIGSENLIVDFAMNYGNPSIASKIEALKDKGCEKIAVIALYPQYSATTTASVYDRTFRALGKMRWQPAVRTAAQFVDMPDYINALAGSISDHIAGLDFVPERVLMSYHGVPKAYLDKGDPYHCQCHKTTRLVAEALGWDSGFAMTTFQSRFGPTEWLQPYTDKTLEALPGEGVKKLVVVSPAFISDCLETLEEIAMEGRDTFMEAGGTHFSVAPCLNDSDRAIDVLEALARRELAGWV</sequence>
<dbReference type="InterPro" id="IPR019772">
    <property type="entry name" value="Ferrochelatase_AS"/>
</dbReference>
<dbReference type="HAMAP" id="MF_00323">
    <property type="entry name" value="Ferrochelatase"/>
    <property type="match status" value="1"/>
</dbReference>
<dbReference type="InterPro" id="IPR033659">
    <property type="entry name" value="Ferrochelatase_N"/>
</dbReference>
<dbReference type="Gene3D" id="3.40.50.1400">
    <property type="match status" value="2"/>
</dbReference>
<evidence type="ECO:0000256" key="5">
    <source>
        <dbReference type="ARBA" id="ARBA00023244"/>
    </source>
</evidence>
<evidence type="ECO:0000256" key="4">
    <source>
        <dbReference type="ARBA" id="ARBA00023239"/>
    </source>
</evidence>
<feature type="binding site" evidence="7">
    <location>
        <position position="219"/>
    </location>
    <ligand>
        <name>Fe(2+)</name>
        <dbReference type="ChEBI" id="CHEBI:29033"/>
    </ligand>
</feature>
<evidence type="ECO:0000256" key="6">
    <source>
        <dbReference type="ARBA" id="ARBA00024536"/>
    </source>
</evidence>
<keyword evidence="2 7" id="KW-0408">Iron</keyword>
<keyword evidence="5 7" id="KW-0627">Porphyrin biosynthesis</keyword>
<dbReference type="PANTHER" id="PTHR11108">
    <property type="entry name" value="FERROCHELATASE"/>
    <property type="match status" value="1"/>
</dbReference>
<evidence type="ECO:0000256" key="2">
    <source>
        <dbReference type="ARBA" id="ARBA00023004"/>
    </source>
</evidence>
<evidence type="ECO:0000256" key="3">
    <source>
        <dbReference type="ARBA" id="ARBA00023133"/>
    </source>
</evidence>
<keyword evidence="7 8" id="KW-0963">Cytoplasm</keyword>
<comment type="caution">
    <text evidence="10">The sequence shown here is derived from an EMBL/GenBank/DDBJ whole genome shotgun (WGS) entry which is preliminary data.</text>
</comment>
<organism evidence="10 11">
    <name type="scientific">Henriciella pelagia</name>
    <dbReference type="NCBI Taxonomy" id="1977912"/>
    <lineage>
        <taxon>Bacteria</taxon>
        <taxon>Pseudomonadati</taxon>
        <taxon>Pseudomonadota</taxon>
        <taxon>Alphaproteobacteria</taxon>
        <taxon>Hyphomonadales</taxon>
        <taxon>Hyphomonadaceae</taxon>
        <taxon>Henriciella</taxon>
    </lineage>
</organism>
<dbReference type="SUPFAM" id="SSF53800">
    <property type="entry name" value="Chelatase"/>
    <property type="match status" value="1"/>
</dbReference>
<dbReference type="Pfam" id="PF00762">
    <property type="entry name" value="Ferrochelatase"/>
    <property type="match status" value="1"/>
</dbReference>
<dbReference type="NCBIfam" id="TIGR00109">
    <property type="entry name" value="hemH"/>
    <property type="match status" value="1"/>
</dbReference>
<comment type="catalytic activity">
    <reaction evidence="6">
        <text>Fe-coproporphyrin III + 2 H(+) = coproporphyrin III + Fe(2+)</text>
        <dbReference type="Rhea" id="RHEA:49572"/>
        <dbReference type="ChEBI" id="CHEBI:15378"/>
        <dbReference type="ChEBI" id="CHEBI:29033"/>
        <dbReference type="ChEBI" id="CHEBI:68438"/>
        <dbReference type="ChEBI" id="CHEBI:131725"/>
        <dbReference type="EC" id="4.99.1.9"/>
    </reaction>
    <physiologicalReaction direction="right-to-left" evidence="6">
        <dbReference type="Rhea" id="RHEA:49574"/>
    </physiologicalReaction>
</comment>
<keyword evidence="4 7" id="KW-0456">Lyase</keyword>
<evidence type="ECO:0000313" key="11">
    <source>
        <dbReference type="Proteomes" id="UP000628854"/>
    </source>
</evidence>
<dbReference type="Proteomes" id="UP000628854">
    <property type="component" value="Unassembled WGS sequence"/>
</dbReference>
<feature type="region of interest" description="Disordered" evidence="9">
    <location>
        <begin position="1"/>
        <end position="21"/>
    </location>
</feature>
<dbReference type="PANTHER" id="PTHR11108:SF1">
    <property type="entry name" value="FERROCHELATASE, MITOCHONDRIAL"/>
    <property type="match status" value="1"/>
</dbReference>
<dbReference type="CDD" id="cd03411">
    <property type="entry name" value="Ferrochelatase_N"/>
    <property type="match status" value="1"/>
</dbReference>
<feature type="binding site" evidence="7">
    <location>
        <position position="300"/>
    </location>
    <ligand>
        <name>Fe(2+)</name>
        <dbReference type="ChEBI" id="CHEBI:29033"/>
    </ligand>
</feature>
<evidence type="ECO:0000256" key="7">
    <source>
        <dbReference type="HAMAP-Rule" id="MF_00323"/>
    </source>
</evidence>
<proteinExistence type="inferred from homology"/>
<feature type="compositionally biased region" description="Polar residues" evidence="9">
    <location>
        <begin position="1"/>
        <end position="10"/>
    </location>
</feature>
<comment type="function">
    <text evidence="7 8">Catalyzes the ferrous insertion into protoporphyrin IX.</text>
</comment>
<reference evidence="11" key="1">
    <citation type="journal article" date="2019" name="Int. J. Syst. Evol. Microbiol.">
        <title>The Global Catalogue of Microorganisms (GCM) 10K type strain sequencing project: providing services to taxonomists for standard genome sequencing and annotation.</title>
        <authorList>
            <consortium name="The Broad Institute Genomics Platform"/>
            <consortium name="The Broad Institute Genome Sequencing Center for Infectious Disease"/>
            <person name="Wu L."/>
            <person name="Ma J."/>
        </authorList>
    </citation>
    <scope>NUCLEOTIDE SEQUENCE [LARGE SCALE GENOMIC DNA]</scope>
    <source>
        <strain evidence="11">CGMCC 1.15928</strain>
    </source>
</reference>
<accession>A0ABQ1JF61</accession>
<comment type="similarity">
    <text evidence="1 7 8">Belongs to the ferrochelatase family.</text>
</comment>
<evidence type="ECO:0000313" key="10">
    <source>
        <dbReference type="EMBL" id="GGB66989.1"/>
    </source>
</evidence>
<evidence type="ECO:0000256" key="1">
    <source>
        <dbReference type="ARBA" id="ARBA00007718"/>
    </source>
</evidence>
<gene>
    <name evidence="7 10" type="primary">hemH</name>
    <name evidence="10" type="ORF">GCM10011503_14750</name>
</gene>
<comment type="catalytic activity">
    <reaction evidence="7 8">
        <text>heme b + 2 H(+) = protoporphyrin IX + Fe(2+)</text>
        <dbReference type="Rhea" id="RHEA:22584"/>
        <dbReference type="ChEBI" id="CHEBI:15378"/>
        <dbReference type="ChEBI" id="CHEBI:29033"/>
        <dbReference type="ChEBI" id="CHEBI:57306"/>
        <dbReference type="ChEBI" id="CHEBI:60344"/>
        <dbReference type="EC" id="4.98.1.1"/>
    </reaction>
</comment>
<dbReference type="RefSeq" id="WP_084394666.1">
    <property type="nucleotide sequence ID" value="NZ_BMKF01000001.1"/>
</dbReference>
<keyword evidence="11" id="KW-1185">Reference proteome</keyword>
<name>A0ABQ1JF61_9PROT</name>
<evidence type="ECO:0000256" key="9">
    <source>
        <dbReference type="SAM" id="MobiDB-lite"/>
    </source>
</evidence>
<protein>
    <recommendedName>
        <fullName evidence="7 8">Ferrochelatase</fullName>
        <ecNumber evidence="7 8">4.98.1.1</ecNumber>
    </recommendedName>
    <alternativeName>
        <fullName evidence="7">Heme synthase</fullName>
    </alternativeName>
    <alternativeName>
        <fullName evidence="7">Protoheme ferro-lyase</fullName>
    </alternativeName>
</protein>
<evidence type="ECO:0000256" key="8">
    <source>
        <dbReference type="RuleBase" id="RU000607"/>
    </source>
</evidence>